<reference evidence="3 4" key="2">
    <citation type="submission" date="2017-02" db="EMBL/GenBank/DDBJ databases">
        <title>Draft genome sequence of Streptomyces phaeoluteigriseus type strain DSM41896.</title>
        <authorList>
            <person name="Salih T.S."/>
            <person name="Algora Gallardo L."/>
            <person name="Melo Santos T."/>
            <person name="Filgueira Martinez S."/>
            <person name="Herron P.R."/>
        </authorList>
    </citation>
    <scope>NUCLEOTIDE SEQUENCE [LARGE SCALE GENOMIC DNA]</scope>
    <source>
        <strain evidence="3 4">DSM 41896</strain>
    </source>
</reference>
<dbReference type="InterPro" id="IPR011009">
    <property type="entry name" value="Kinase-like_dom_sf"/>
</dbReference>
<dbReference type="AlphaFoldDB" id="A0A1V6MP30"/>
<dbReference type="PANTHER" id="PTHR44167:SF24">
    <property type="entry name" value="SERINE_THREONINE-PROTEIN KINASE CHK2"/>
    <property type="match status" value="1"/>
</dbReference>
<dbReference type="GO" id="GO:0005737">
    <property type="term" value="C:cytoplasm"/>
    <property type="evidence" value="ECO:0007669"/>
    <property type="project" value="TreeGrafter"/>
</dbReference>
<dbReference type="PANTHER" id="PTHR44167">
    <property type="entry name" value="OVARIAN-SPECIFIC SERINE/THREONINE-PROTEIN KINASE LOK-RELATED"/>
    <property type="match status" value="1"/>
</dbReference>
<accession>A0A1V6MP30</accession>
<comment type="caution">
    <text evidence="3">The sequence shown here is derived from an EMBL/GenBank/DDBJ whole genome shotgun (WGS) entry which is preliminary data.</text>
</comment>
<reference evidence="4" key="1">
    <citation type="submission" date="2016-11" db="EMBL/GenBank/DDBJ databases">
        <authorList>
            <person name="Schniete J.K."/>
            <person name="Salih T."/>
            <person name="Algora Gallardo L."/>
            <person name="Martinez Fernandez S."/>
            <person name="Herron P.R."/>
        </authorList>
    </citation>
    <scope>NUCLEOTIDE SEQUENCE [LARGE SCALE GENOMIC DNA]</scope>
    <source>
        <strain evidence="4">DSM 41896</strain>
    </source>
</reference>
<protein>
    <submittedName>
        <fullName evidence="3">Serine/threonine protein kinase</fullName>
    </submittedName>
</protein>
<feature type="compositionally biased region" description="Low complexity" evidence="1">
    <location>
        <begin position="328"/>
        <end position="372"/>
    </location>
</feature>
<gene>
    <name evidence="3" type="ORF">BM536_018455</name>
</gene>
<name>A0A1V6MP30_9ACTN</name>
<feature type="domain" description="Protein kinase" evidence="2">
    <location>
        <begin position="1"/>
        <end position="294"/>
    </location>
</feature>
<feature type="compositionally biased region" description="Pro residues" evidence="1">
    <location>
        <begin position="413"/>
        <end position="434"/>
    </location>
</feature>
<evidence type="ECO:0000259" key="2">
    <source>
        <dbReference type="PROSITE" id="PS50011"/>
    </source>
</evidence>
<dbReference type="SMART" id="SM00220">
    <property type="entry name" value="S_TKc"/>
    <property type="match status" value="1"/>
</dbReference>
<feature type="compositionally biased region" description="Basic and acidic residues" evidence="1">
    <location>
        <begin position="448"/>
        <end position="460"/>
    </location>
</feature>
<organism evidence="3 4">
    <name type="scientific">Streptomyces phaeoluteigriseus</name>
    <dbReference type="NCBI Taxonomy" id="114686"/>
    <lineage>
        <taxon>Bacteria</taxon>
        <taxon>Bacillati</taxon>
        <taxon>Actinomycetota</taxon>
        <taxon>Actinomycetes</taxon>
        <taxon>Kitasatosporales</taxon>
        <taxon>Streptomycetaceae</taxon>
        <taxon>Streptomyces</taxon>
        <taxon>Streptomyces aurantiacus group</taxon>
    </lineage>
</organism>
<dbReference type="Pfam" id="PF00069">
    <property type="entry name" value="Pkinase"/>
    <property type="match status" value="1"/>
</dbReference>
<keyword evidence="3" id="KW-0723">Serine/threonine-protein kinase</keyword>
<dbReference type="Gene3D" id="1.10.510.10">
    <property type="entry name" value="Transferase(Phosphotransferase) domain 1"/>
    <property type="match status" value="1"/>
</dbReference>
<evidence type="ECO:0000313" key="4">
    <source>
        <dbReference type="Proteomes" id="UP000184286"/>
    </source>
</evidence>
<feature type="region of interest" description="Disordered" evidence="1">
    <location>
        <begin position="293"/>
        <end position="460"/>
    </location>
</feature>
<evidence type="ECO:0000313" key="3">
    <source>
        <dbReference type="EMBL" id="OQD54086.1"/>
    </source>
</evidence>
<dbReference type="PROSITE" id="PS50011">
    <property type="entry name" value="PROTEIN_KINASE_DOM"/>
    <property type="match status" value="1"/>
</dbReference>
<dbReference type="PROSITE" id="PS00108">
    <property type="entry name" value="PROTEIN_KINASE_ST"/>
    <property type="match status" value="1"/>
</dbReference>
<evidence type="ECO:0000256" key="1">
    <source>
        <dbReference type="SAM" id="MobiDB-lite"/>
    </source>
</evidence>
<dbReference type="InterPro" id="IPR008271">
    <property type="entry name" value="Ser/Thr_kinase_AS"/>
</dbReference>
<dbReference type="InterPro" id="IPR000719">
    <property type="entry name" value="Prot_kinase_dom"/>
</dbReference>
<dbReference type="Proteomes" id="UP000184286">
    <property type="component" value="Unassembled WGS sequence"/>
</dbReference>
<dbReference type="GO" id="GO:0005524">
    <property type="term" value="F:ATP binding"/>
    <property type="evidence" value="ECO:0007669"/>
    <property type="project" value="InterPro"/>
</dbReference>
<dbReference type="STRING" id="114686.BM536_018455"/>
<keyword evidence="3" id="KW-0418">Kinase</keyword>
<dbReference type="EMBL" id="MPOH02000015">
    <property type="protein sequence ID" value="OQD54086.1"/>
    <property type="molecule type" value="Genomic_DNA"/>
</dbReference>
<keyword evidence="3" id="KW-0808">Transferase</keyword>
<sequence>MKKGDVIGGYRITSEPTNANGGKCVWAFAEKDGGQYFVKRFLEPKRPRDDDTRDTPSLRIRRQLAREFEERHRTIMKRLRPDARGGGNLVLATDFFHEGSTYYKVTERIDTSSLEKPQSLEPRQKMVLLKTLGMSLKQLHDIGIVHGDLKPLNVLVQKRDGAAFHTAKLIDFDDSYVAGDPPGPEEIAGDSLYGAPEWRRYMRDDGSVGGEQLTCAVDVFALGLMTHLYLTGELPHHDKRYGSPADAVDAGEQLELDIRLSDTMLGLVRSMTGRAPAGRPRMATFLKTLSDPSVCALQHRRPGSTRPSTATRPKSGGAAGGRTPSPHTTKSSGATTSSDTTTSSGTTPSGTKASSGTTSSGATASSGTGPRTSRIKSTMRSAGRPGGSGGAPRVPRPATEPGRPPAATDDRPATPPTAPDSPPPARPASPPPSGDVPAPRASRVRINLGDRRRDRDRGSS</sequence>
<dbReference type="SUPFAM" id="SSF56112">
    <property type="entry name" value="Protein kinase-like (PK-like)"/>
    <property type="match status" value="1"/>
</dbReference>
<dbReference type="RefSeq" id="WP_245873639.1">
    <property type="nucleotide sequence ID" value="NZ_MPOH02000015.1"/>
</dbReference>
<proteinExistence type="predicted"/>
<dbReference type="GO" id="GO:0004674">
    <property type="term" value="F:protein serine/threonine kinase activity"/>
    <property type="evidence" value="ECO:0007669"/>
    <property type="project" value="UniProtKB-KW"/>
</dbReference>